<dbReference type="Pfam" id="PF00168">
    <property type="entry name" value="C2"/>
    <property type="match status" value="3"/>
</dbReference>
<dbReference type="InterPro" id="IPR051634">
    <property type="entry name" value="Extended_Synaptotagmin"/>
</dbReference>
<dbReference type="AlphaFoldDB" id="A0A9P0K1W9"/>
<feature type="domain" description="C2" evidence="17">
    <location>
        <begin position="423"/>
        <end position="547"/>
    </location>
</feature>
<keyword evidence="5" id="KW-1003">Cell membrane</keyword>
<dbReference type="InterPro" id="IPR000008">
    <property type="entry name" value="C2_dom"/>
</dbReference>
<evidence type="ECO:0000256" key="11">
    <source>
        <dbReference type="ARBA" id="ARBA00022989"/>
    </source>
</evidence>
<keyword evidence="8" id="KW-0677">Repeat</keyword>
<evidence type="ECO:0000256" key="2">
    <source>
        <dbReference type="ARBA" id="ARBA00004477"/>
    </source>
</evidence>
<dbReference type="GO" id="GO:0035091">
    <property type="term" value="F:phosphatidylinositol binding"/>
    <property type="evidence" value="ECO:0007669"/>
    <property type="project" value="TreeGrafter"/>
</dbReference>
<evidence type="ECO:0000259" key="17">
    <source>
        <dbReference type="PROSITE" id="PS50004"/>
    </source>
</evidence>
<sequence>MSPNEREKSITGSNDAAIDDIKVVMSEKPSMKSATIGFAIKLLGKLAPLLLGYIFCYINLSLTLPVVIIISLMWLEHKTAKVSQRIRNKSKATSMSRHDVLKVVPELPPWVLFPDRERAEWLNEIIAQLWPSISSHLVKRFRGPLQTNVRKKFDSFRFENVDFGPSPPKIDGVKVYKRSLTKDSVIVDFDIYYDGDCDIEFSMSGAQIGRIRDFQFAAQLRLVLKPIMIKLPVVGGIQAFFLNTPDITFDLEGISGIPGFSYFIRQKIEERLTKKFVFPNKITKRFLKEVEAAELKSLEPAGVLRVHVFEAKNLEEKDVTGKSDPYAILNVGAQEYKTKAVKRELNPKWDYWCEFIILDPYEQYLQFKLFDKDAFNEDEFLGSGLVEVHSVIKEDESDKWFQLDHAKHGEIHLRFTWLNLSADSSDLDEALNEAKALKVNAVNTALLTLYLDMAEDLEVVKSKKPHPYVLIAVGEQRQKSKVKKHTCDPIWEQGFSVLVPNPEEDALTLTVVDKHSDVELGSIQYNLRSLFDMPCMQTSKEVLPLSTSGRIVISLQLRILKSGTLESDDESESSSDDDDVPFRREVRLSKSKIVSRSQSAKSLKKSPKADHKQPSISSTDEKKSDTEELFTKSKAQGVTRAPSMRTKPELGQMELTISYSAPRQKLIVTVHRITNLPSKENDPPDAYVKIKLISPVFQKLKSKTKVIVDSCDPVFEETFEYLVSESDLPNSKLVLTAKSKKVFFNSDIIGQVVIDFKKFHDVDEPVREWFELQHSEDSD</sequence>
<dbReference type="InterPro" id="IPR035892">
    <property type="entry name" value="C2_domain_sf"/>
</dbReference>
<feature type="domain" description="C2" evidence="17">
    <location>
        <begin position="284"/>
        <end position="401"/>
    </location>
</feature>
<feature type="region of interest" description="Disordered" evidence="15">
    <location>
        <begin position="592"/>
        <end position="649"/>
    </location>
</feature>
<evidence type="ECO:0000256" key="4">
    <source>
        <dbReference type="ARBA" id="ARBA00022448"/>
    </source>
</evidence>
<evidence type="ECO:0000256" key="6">
    <source>
        <dbReference type="ARBA" id="ARBA00022692"/>
    </source>
</evidence>
<proteinExistence type="inferred from homology"/>
<dbReference type="GO" id="GO:0008429">
    <property type="term" value="F:phosphatidylethanolamine binding"/>
    <property type="evidence" value="ECO:0007669"/>
    <property type="project" value="TreeGrafter"/>
</dbReference>
<evidence type="ECO:0000256" key="8">
    <source>
        <dbReference type="ARBA" id="ARBA00022737"/>
    </source>
</evidence>
<keyword evidence="12" id="KW-0445">Lipid transport</keyword>
<keyword evidence="11 16" id="KW-1133">Transmembrane helix</keyword>
<dbReference type="EMBL" id="CAKOFQ010006698">
    <property type="protein sequence ID" value="CAH1961963.1"/>
    <property type="molecule type" value="Genomic_DNA"/>
</dbReference>
<keyword evidence="6 16" id="KW-0812">Transmembrane</keyword>
<comment type="similarity">
    <text evidence="3">Belongs to the extended synaptotagmin family.</text>
</comment>
<evidence type="ECO:0000313" key="20">
    <source>
        <dbReference type="Proteomes" id="UP001152888"/>
    </source>
</evidence>
<evidence type="ECO:0000256" key="15">
    <source>
        <dbReference type="SAM" id="MobiDB-lite"/>
    </source>
</evidence>
<feature type="domain" description="SMP-LTD" evidence="18">
    <location>
        <begin position="115"/>
        <end position="287"/>
    </location>
</feature>
<evidence type="ECO:0000256" key="1">
    <source>
        <dbReference type="ARBA" id="ARBA00004202"/>
    </source>
</evidence>
<dbReference type="PANTHER" id="PTHR45761:SF1">
    <property type="entry name" value="EXTENDED SYNAPTOTAGMIN-LIKE PROTEIN 2, ISOFORM C"/>
    <property type="match status" value="1"/>
</dbReference>
<evidence type="ECO:0000313" key="19">
    <source>
        <dbReference type="EMBL" id="CAH1961963.1"/>
    </source>
</evidence>
<dbReference type="GO" id="GO:0005544">
    <property type="term" value="F:calcium-dependent phospholipid binding"/>
    <property type="evidence" value="ECO:0007669"/>
    <property type="project" value="TreeGrafter"/>
</dbReference>
<dbReference type="CDD" id="cd21670">
    <property type="entry name" value="SMP_ESyt"/>
    <property type="match status" value="1"/>
</dbReference>
<feature type="domain" description="C2" evidence="17">
    <location>
        <begin position="649"/>
        <end position="770"/>
    </location>
</feature>
<feature type="compositionally biased region" description="Polar residues" evidence="15">
    <location>
        <begin position="592"/>
        <end position="601"/>
    </location>
</feature>
<accession>A0A9P0K1W9</accession>
<evidence type="ECO:0000256" key="10">
    <source>
        <dbReference type="ARBA" id="ARBA00022837"/>
    </source>
</evidence>
<dbReference type="FunFam" id="2.60.40.150:FF:000025">
    <property type="entry name" value="Extended synaptotagmin 2"/>
    <property type="match status" value="1"/>
</dbReference>
<protein>
    <recommendedName>
        <fullName evidence="21">Extended synaptotagmin-2</fullName>
    </recommendedName>
</protein>
<dbReference type="Pfam" id="PF17047">
    <property type="entry name" value="SMP_LBD"/>
    <property type="match status" value="1"/>
</dbReference>
<evidence type="ECO:0008006" key="21">
    <source>
        <dbReference type="Google" id="ProtNLM"/>
    </source>
</evidence>
<evidence type="ECO:0000256" key="9">
    <source>
        <dbReference type="ARBA" id="ARBA00022824"/>
    </source>
</evidence>
<organism evidence="19 20">
    <name type="scientific">Acanthoscelides obtectus</name>
    <name type="common">Bean weevil</name>
    <name type="synonym">Bruchus obtectus</name>
    <dbReference type="NCBI Taxonomy" id="200917"/>
    <lineage>
        <taxon>Eukaryota</taxon>
        <taxon>Metazoa</taxon>
        <taxon>Ecdysozoa</taxon>
        <taxon>Arthropoda</taxon>
        <taxon>Hexapoda</taxon>
        <taxon>Insecta</taxon>
        <taxon>Pterygota</taxon>
        <taxon>Neoptera</taxon>
        <taxon>Endopterygota</taxon>
        <taxon>Coleoptera</taxon>
        <taxon>Polyphaga</taxon>
        <taxon>Cucujiformia</taxon>
        <taxon>Chrysomeloidea</taxon>
        <taxon>Chrysomelidae</taxon>
        <taxon>Bruchinae</taxon>
        <taxon>Bruchini</taxon>
        <taxon>Acanthoscelides</taxon>
    </lineage>
</organism>
<evidence type="ECO:0000256" key="14">
    <source>
        <dbReference type="ARBA" id="ARBA00023136"/>
    </source>
</evidence>
<dbReference type="PANTHER" id="PTHR45761">
    <property type="entry name" value="EXTENDED SYNAPTOTAGMIN-LIKE PROTEIN 2, ISOFORM C"/>
    <property type="match status" value="1"/>
</dbReference>
<dbReference type="InterPro" id="IPR039010">
    <property type="entry name" value="Synaptotagmin_SMP"/>
</dbReference>
<feature type="transmembrane region" description="Helical" evidence="16">
    <location>
        <begin position="50"/>
        <end position="75"/>
    </location>
</feature>
<keyword evidence="9" id="KW-0256">Endoplasmic reticulum</keyword>
<dbReference type="Proteomes" id="UP001152888">
    <property type="component" value="Unassembled WGS sequence"/>
</dbReference>
<evidence type="ECO:0000256" key="5">
    <source>
        <dbReference type="ARBA" id="ARBA00022475"/>
    </source>
</evidence>
<dbReference type="GO" id="GO:0005509">
    <property type="term" value="F:calcium ion binding"/>
    <property type="evidence" value="ECO:0007669"/>
    <property type="project" value="TreeGrafter"/>
</dbReference>
<keyword evidence="4" id="KW-0813">Transport</keyword>
<name>A0A9P0K1W9_ACAOB</name>
<evidence type="ECO:0000259" key="18">
    <source>
        <dbReference type="PROSITE" id="PS51847"/>
    </source>
</evidence>
<dbReference type="SUPFAM" id="SSF49562">
    <property type="entry name" value="C2 domain (Calcium/lipid-binding domain, CaLB)"/>
    <property type="match status" value="3"/>
</dbReference>
<keyword evidence="20" id="KW-1185">Reference proteome</keyword>
<dbReference type="CDD" id="cd04050">
    <property type="entry name" value="C2B_Synaptotagmin-like"/>
    <property type="match status" value="1"/>
</dbReference>
<evidence type="ECO:0000256" key="7">
    <source>
        <dbReference type="ARBA" id="ARBA00022723"/>
    </source>
</evidence>
<dbReference type="GO" id="GO:0061817">
    <property type="term" value="P:endoplasmic reticulum-plasma membrane tethering"/>
    <property type="evidence" value="ECO:0007669"/>
    <property type="project" value="InterPro"/>
</dbReference>
<feature type="compositionally biased region" description="Basic and acidic residues" evidence="15">
    <location>
        <begin position="607"/>
        <end position="631"/>
    </location>
</feature>
<keyword evidence="14 16" id="KW-0472">Membrane</keyword>
<reference evidence="19" key="1">
    <citation type="submission" date="2022-03" db="EMBL/GenBank/DDBJ databases">
        <authorList>
            <person name="Sayadi A."/>
        </authorList>
    </citation>
    <scope>NUCLEOTIDE SEQUENCE</scope>
</reference>
<evidence type="ECO:0000256" key="13">
    <source>
        <dbReference type="ARBA" id="ARBA00023121"/>
    </source>
</evidence>
<dbReference type="GO" id="GO:0031210">
    <property type="term" value="F:phosphatidylcholine binding"/>
    <property type="evidence" value="ECO:0007669"/>
    <property type="project" value="TreeGrafter"/>
</dbReference>
<dbReference type="InterPro" id="IPR037749">
    <property type="entry name" value="Ext_Synaptotagmin_C2B"/>
</dbReference>
<dbReference type="GO" id="GO:0006869">
    <property type="term" value="P:lipid transport"/>
    <property type="evidence" value="ECO:0007669"/>
    <property type="project" value="UniProtKB-KW"/>
</dbReference>
<evidence type="ECO:0000256" key="12">
    <source>
        <dbReference type="ARBA" id="ARBA00023055"/>
    </source>
</evidence>
<comment type="caution">
    <text evidence="19">The sequence shown here is derived from an EMBL/GenBank/DDBJ whole genome shotgun (WGS) entry which is preliminary data.</text>
</comment>
<keyword evidence="13" id="KW-0446">Lipid-binding</keyword>
<dbReference type="GO" id="GO:0005789">
    <property type="term" value="C:endoplasmic reticulum membrane"/>
    <property type="evidence" value="ECO:0007669"/>
    <property type="project" value="UniProtKB-SubCell"/>
</dbReference>
<dbReference type="InterPro" id="IPR031468">
    <property type="entry name" value="SMP_LBD"/>
</dbReference>
<comment type="subcellular location">
    <subcellularLocation>
        <location evidence="1">Cell membrane</location>
        <topology evidence="1">Peripheral membrane protein</topology>
    </subcellularLocation>
    <subcellularLocation>
        <location evidence="2">Endoplasmic reticulum membrane</location>
        <topology evidence="2">Multi-pass membrane protein</topology>
    </subcellularLocation>
</comment>
<dbReference type="SMART" id="SM00239">
    <property type="entry name" value="C2"/>
    <property type="match status" value="3"/>
</dbReference>
<keyword evidence="10" id="KW-0106">Calcium</keyword>
<dbReference type="GO" id="GO:0005886">
    <property type="term" value="C:plasma membrane"/>
    <property type="evidence" value="ECO:0007669"/>
    <property type="project" value="UniProtKB-SubCell"/>
</dbReference>
<evidence type="ECO:0000256" key="16">
    <source>
        <dbReference type="SAM" id="Phobius"/>
    </source>
</evidence>
<keyword evidence="7" id="KW-0479">Metal-binding</keyword>
<evidence type="ECO:0000256" key="3">
    <source>
        <dbReference type="ARBA" id="ARBA00005867"/>
    </source>
</evidence>
<dbReference type="PROSITE" id="PS51847">
    <property type="entry name" value="SMP"/>
    <property type="match status" value="1"/>
</dbReference>
<dbReference type="Gene3D" id="2.60.40.150">
    <property type="entry name" value="C2 domain"/>
    <property type="match status" value="3"/>
</dbReference>
<dbReference type="OrthoDB" id="1029639at2759"/>
<dbReference type="PROSITE" id="PS50004">
    <property type="entry name" value="C2"/>
    <property type="match status" value="3"/>
</dbReference>
<gene>
    <name evidence="19" type="ORF">ACAOBT_LOCUS4422</name>
</gene>